<evidence type="ECO:0000313" key="13">
    <source>
        <dbReference type="Proteomes" id="UP000694843"/>
    </source>
</evidence>
<dbReference type="Pfam" id="PF01593">
    <property type="entry name" value="Amino_oxidase"/>
    <property type="match status" value="1"/>
</dbReference>
<evidence type="ECO:0000256" key="9">
    <source>
        <dbReference type="ARBA" id="ARBA00023244"/>
    </source>
</evidence>
<keyword evidence="9 11" id="KW-0627">Porphyrin biosynthesis</keyword>
<comment type="function">
    <text evidence="1 11">Catalyzes the 6-electron oxidation of protoporphyrinogen-IX to form protoporphyrin-IX.</text>
</comment>
<dbReference type="GO" id="GO:0006782">
    <property type="term" value="P:protoporphyrinogen IX biosynthetic process"/>
    <property type="evidence" value="ECO:0007669"/>
    <property type="project" value="UniProtKB-UniRule"/>
</dbReference>
<evidence type="ECO:0000256" key="6">
    <source>
        <dbReference type="ARBA" id="ARBA00022827"/>
    </source>
</evidence>
<dbReference type="Gene3D" id="3.50.50.60">
    <property type="entry name" value="FAD/NAD(P)-binding domain"/>
    <property type="match status" value="1"/>
</dbReference>
<sequence length="478" mass="51431">MAKVVVLGGGVTGLAASHYIKTLLPSSAVASVCLIEGSLRLGGWMQSVQHDSGVLLEAGPRTLRAAGTAGANTLVLAHDLGLEGKIRSVSYGHPTTMNRMIKVNGALHRLPSSLSTALKKTPPFTKPLLVALLQDLRSEKVCNCDESLYSFVNRRFGREVATYVIDPLARGVFAGNARELSVKSLAKSLHAYEQRHGSVIKGACFDVFTQRSRDSVLTHPMVKKARKEKWAVWSLQEGIETLIKALERDVVDRGVDIRLGHPVNKLSQNGRCLKISFGSNEISADHVISCLPCSQAASVCGNLSKDLAQLLNAIPFATVAVVNLAYDRSDLVTQPAFGYLVPSCEPSKVLGVIFDTCTFPQANKTVLTVMMGGYWFNSLFGTHPSEEKLLSTAIDELRSTLGISDHPSAWRTQVLRACIPQYVVGHTEVVASARRLIDQHKLPVSLAGNSYDGVGVNDAILSAKAAVQNLATTLGIKL</sequence>
<keyword evidence="13" id="KW-1185">Reference proteome</keyword>
<keyword evidence="8 11" id="KW-0350">Heme biosynthesis</keyword>
<dbReference type="SUPFAM" id="SSF54373">
    <property type="entry name" value="FAD-linked reductases, C-terminal domain"/>
    <property type="match status" value="1"/>
</dbReference>
<dbReference type="RefSeq" id="XP_018021200.1">
    <property type="nucleotide sequence ID" value="XM_018165711.2"/>
</dbReference>
<proteinExistence type="inferred from homology"/>
<feature type="domain" description="Amine oxidase" evidence="12">
    <location>
        <begin position="12"/>
        <end position="470"/>
    </location>
</feature>
<keyword evidence="7 11" id="KW-0560">Oxidoreductase</keyword>
<evidence type="ECO:0000256" key="10">
    <source>
        <dbReference type="ARBA" id="ARBA00047554"/>
    </source>
</evidence>
<comment type="subcellular location">
    <subcellularLocation>
        <location evidence="11">Mitochondrion inner membrane</location>
    </subcellularLocation>
</comment>
<dbReference type="OMA" id="WFDQWFG"/>
<evidence type="ECO:0000256" key="5">
    <source>
        <dbReference type="ARBA" id="ARBA00022630"/>
    </source>
</evidence>
<dbReference type="InterPro" id="IPR002937">
    <property type="entry name" value="Amino_oxidase"/>
</dbReference>
<dbReference type="KEGG" id="hazt:108677488"/>
<evidence type="ECO:0000313" key="14">
    <source>
        <dbReference type="RefSeq" id="XP_018021200.1"/>
    </source>
</evidence>
<evidence type="ECO:0000256" key="4">
    <source>
        <dbReference type="ARBA" id="ARBA00012867"/>
    </source>
</evidence>
<accession>A0A8B7P5H0</accession>
<dbReference type="PANTHER" id="PTHR42923:SF3">
    <property type="entry name" value="PROTOPORPHYRINOGEN OXIDASE"/>
    <property type="match status" value="1"/>
</dbReference>
<protein>
    <recommendedName>
        <fullName evidence="4 11">Protoporphyrinogen oxidase</fullName>
        <ecNumber evidence="4 11">1.3.3.4</ecNumber>
    </recommendedName>
</protein>
<dbReference type="InterPro" id="IPR050464">
    <property type="entry name" value="Zeta_carotene_desat/Oxidored"/>
</dbReference>
<gene>
    <name evidence="14" type="primary">LOC108677488</name>
</gene>
<evidence type="ECO:0000259" key="12">
    <source>
        <dbReference type="Pfam" id="PF01593"/>
    </source>
</evidence>
<comment type="pathway">
    <text evidence="2 11">Porphyrin-containing compound metabolism; protoporphyrin-IX biosynthesis; protoporphyrin-IX from protoporphyrinogen-IX: step 1/1.</text>
</comment>
<dbReference type="EC" id="1.3.3.4" evidence="4 11"/>
<comment type="cofactor">
    <cofactor evidence="11">
        <name>FAD</name>
        <dbReference type="ChEBI" id="CHEBI:57692"/>
    </cofactor>
    <text evidence="11">Binds 1 FAD per subunit.</text>
</comment>
<reference evidence="14" key="1">
    <citation type="submission" date="2025-08" db="UniProtKB">
        <authorList>
            <consortium name="RefSeq"/>
        </authorList>
    </citation>
    <scope>IDENTIFICATION</scope>
    <source>
        <tissue evidence="14">Whole organism</tissue>
    </source>
</reference>
<evidence type="ECO:0000256" key="8">
    <source>
        <dbReference type="ARBA" id="ARBA00023133"/>
    </source>
</evidence>
<evidence type="ECO:0000256" key="2">
    <source>
        <dbReference type="ARBA" id="ARBA00005073"/>
    </source>
</evidence>
<dbReference type="GO" id="GO:0004729">
    <property type="term" value="F:oxygen-dependent protoporphyrinogen oxidase activity"/>
    <property type="evidence" value="ECO:0007669"/>
    <property type="project" value="UniProtKB-UniRule"/>
</dbReference>
<dbReference type="NCBIfam" id="TIGR00562">
    <property type="entry name" value="proto_IX_ox"/>
    <property type="match status" value="1"/>
</dbReference>
<dbReference type="GO" id="GO:0005743">
    <property type="term" value="C:mitochondrial inner membrane"/>
    <property type="evidence" value="ECO:0007669"/>
    <property type="project" value="UniProtKB-SubCell"/>
</dbReference>
<dbReference type="PANTHER" id="PTHR42923">
    <property type="entry name" value="PROTOPORPHYRINOGEN OXIDASE"/>
    <property type="match status" value="1"/>
</dbReference>
<dbReference type="SUPFAM" id="SSF51905">
    <property type="entry name" value="FAD/NAD(P)-binding domain"/>
    <property type="match status" value="1"/>
</dbReference>
<dbReference type="AlphaFoldDB" id="A0A8B7P5H0"/>
<dbReference type="InterPro" id="IPR004572">
    <property type="entry name" value="Protoporphyrinogen_oxidase"/>
</dbReference>
<dbReference type="UniPathway" id="UPA00251">
    <property type="reaction ID" value="UER00324"/>
</dbReference>
<organism evidence="13 14">
    <name type="scientific">Hyalella azteca</name>
    <name type="common">Amphipod</name>
    <dbReference type="NCBI Taxonomy" id="294128"/>
    <lineage>
        <taxon>Eukaryota</taxon>
        <taxon>Metazoa</taxon>
        <taxon>Ecdysozoa</taxon>
        <taxon>Arthropoda</taxon>
        <taxon>Crustacea</taxon>
        <taxon>Multicrustacea</taxon>
        <taxon>Malacostraca</taxon>
        <taxon>Eumalacostraca</taxon>
        <taxon>Peracarida</taxon>
        <taxon>Amphipoda</taxon>
        <taxon>Senticaudata</taxon>
        <taxon>Talitrida</taxon>
        <taxon>Talitroidea</taxon>
        <taxon>Hyalellidae</taxon>
        <taxon>Hyalella</taxon>
    </lineage>
</organism>
<evidence type="ECO:0000256" key="3">
    <source>
        <dbReference type="ARBA" id="ARBA00010551"/>
    </source>
</evidence>
<evidence type="ECO:0000256" key="11">
    <source>
        <dbReference type="RuleBase" id="RU367069"/>
    </source>
</evidence>
<comment type="catalytic activity">
    <reaction evidence="10 11">
        <text>protoporphyrinogen IX + 3 O2 = protoporphyrin IX + 3 H2O2</text>
        <dbReference type="Rhea" id="RHEA:25576"/>
        <dbReference type="ChEBI" id="CHEBI:15379"/>
        <dbReference type="ChEBI" id="CHEBI:16240"/>
        <dbReference type="ChEBI" id="CHEBI:57306"/>
        <dbReference type="ChEBI" id="CHEBI:57307"/>
        <dbReference type="EC" id="1.3.3.4"/>
    </reaction>
</comment>
<name>A0A8B7P5H0_HYAAZ</name>
<keyword evidence="6 11" id="KW-0274">FAD</keyword>
<keyword evidence="5 11" id="KW-0285">Flavoprotein</keyword>
<dbReference type="InterPro" id="IPR036188">
    <property type="entry name" value="FAD/NAD-bd_sf"/>
</dbReference>
<comment type="similarity">
    <text evidence="3 11">Belongs to the protoporphyrinogen/coproporphyrinogen oxidase family. Protoporphyrinogen oxidase subfamily.</text>
</comment>
<dbReference type="GeneID" id="108677488"/>
<evidence type="ECO:0000256" key="1">
    <source>
        <dbReference type="ARBA" id="ARBA00002600"/>
    </source>
</evidence>
<dbReference type="Proteomes" id="UP000694843">
    <property type="component" value="Unplaced"/>
</dbReference>
<evidence type="ECO:0000256" key="7">
    <source>
        <dbReference type="ARBA" id="ARBA00023002"/>
    </source>
</evidence>
<dbReference type="OrthoDB" id="419752at2759"/>